<dbReference type="AlphaFoldDB" id="A0A8C3P221"/>
<name>A0A8C3P221_9PASS</name>
<feature type="transmembrane region" description="Helical" evidence="1">
    <location>
        <begin position="39"/>
        <end position="61"/>
    </location>
</feature>
<sequence length="78" mass="9416">VFLIIFSPPKTEILKFLLHYKSADHKGSILQYPIKLLTFYFSIFIQTFFIKCLYICCILYFKAMPTFMVFNKVRKKYL</sequence>
<dbReference type="Ensembl" id="ENSCRFT00000004797.1">
    <property type="protein sequence ID" value="ENSCRFP00000004618.1"/>
    <property type="gene ID" value="ENSCRFG00000003743.1"/>
</dbReference>
<protein>
    <submittedName>
        <fullName evidence="2">Uncharacterized protein</fullName>
    </submittedName>
</protein>
<evidence type="ECO:0000313" key="2">
    <source>
        <dbReference type="Ensembl" id="ENSCRFP00000004618.1"/>
    </source>
</evidence>
<evidence type="ECO:0000256" key="1">
    <source>
        <dbReference type="SAM" id="Phobius"/>
    </source>
</evidence>
<evidence type="ECO:0000313" key="3">
    <source>
        <dbReference type="Proteomes" id="UP000694396"/>
    </source>
</evidence>
<organism evidence="2 3">
    <name type="scientific">Cyanoderma ruficeps</name>
    <name type="common">rufous-capped babbler</name>
    <dbReference type="NCBI Taxonomy" id="181631"/>
    <lineage>
        <taxon>Eukaryota</taxon>
        <taxon>Metazoa</taxon>
        <taxon>Chordata</taxon>
        <taxon>Craniata</taxon>
        <taxon>Vertebrata</taxon>
        <taxon>Euteleostomi</taxon>
        <taxon>Archelosauria</taxon>
        <taxon>Archosauria</taxon>
        <taxon>Dinosauria</taxon>
        <taxon>Saurischia</taxon>
        <taxon>Theropoda</taxon>
        <taxon>Coelurosauria</taxon>
        <taxon>Aves</taxon>
        <taxon>Neognathae</taxon>
        <taxon>Neoaves</taxon>
        <taxon>Telluraves</taxon>
        <taxon>Australaves</taxon>
        <taxon>Passeriformes</taxon>
        <taxon>Sylvioidea</taxon>
        <taxon>Timaliidae</taxon>
        <taxon>Cyanoderma</taxon>
    </lineage>
</organism>
<proteinExistence type="predicted"/>
<keyword evidence="3" id="KW-1185">Reference proteome</keyword>
<reference evidence="2" key="1">
    <citation type="submission" date="2025-08" db="UniProtKB">
        <authorList>
            <consortium name="Ensembl"/>
        </authorList>
    </citation>
    <scope>IDENTIFICATION</scope>
</reference>
<keyword evidence="1" id="KW-0472">Membrane</keyword>
<accession>A0A8C3P221</accession>
<keyword evidence="1" id="KW-1133">Transmembrane helix</keyword>
<keyword evidence="1" id="KW-0812">Transmembrane</keyword>
<reference evidence="2" key="2">
    <citation type="submission" date="2025-09" db="UniProtKB">
        <authorList>
            <consortium name="Ensembl"/>
        </authorList>
    </citation>
    <scope>IDENTIFICATION</scope>
</reference>
<dbReference type="Proteomes" id="UP000694396">
    <property type="component" value="Unplaced"/>
</dbReference>